<sequence length="173" mass="18695">MKFSSFRASRGVTLLEVMFTMVVMLVGIAAVMTLVTHINASNRRTLTATQAQVIAERALESIASKGCTAKCANLRDLDNTRNFIWQTASGELRMTDPSPAVVARKYEVAVDVDSPVIMGSAEGGAMGHPPLNRNLGGDPSEQNNIANVRVSVSWVEPGQREPRVVVLQTRMAP</sequence>
<organism evidence="3 4">
    <name type="scientific">Myxococcus landrumensis</name>
    <dbReference type="NCBI Taxonomy" id="2813577"/>
    <lineage>
        <taxon>Bacteria</taxon>
        <taxon>Pseudomonadati</taxon>
        <taxon>Myxococcota</taxon>
        <taxon>Myxococcia</taxon>
        <taxon>Myxococcales</taxon>
        <taxon>Cystobacterineae</taxon>
        <taxon>Myxococcaceae</taxon>
        <taxon>Myxococcus</taxon>
    </lineage>
</organism>
<feature type="transmembrane region" description="Helical" evidence="2">
    <location>
        <begin position="12"/>
        <end position="35"/>
    </location>
</feature>
<evidence type="ECO:0000256" key="2">
    <source>
        <dbReference type="SAM" id="Phobius"/>
    </source>
</evidence>
<dbReference type="InterPro" id="IPR012902">
    <property type="entry name" value="N_methyl_site"/>
</dbReference>
<dbReference type="EMBL" id="CP071091">
    <property type="protein sequence ID" value="QSQ11597.1"/>
    <property type="molecule type" value="Genomic_DNA"/>
</dbReference>
<proteinExistence type="predicted"/>
<keyword evidence="2" id="KW-0472">Membrane</keyword>
<reference evidence="3 4" key="1">
    <citation type="submission" date="2021-02" db="EMBL/GenBank/DDBJ databases">
        <title>De Novo genome assembly of isolated myxobacteria.</title>
        <authorList>
            <person name="Stevens D.C."/>
        </authorList>
    </citation>
    <scope>NUCLEOTIDE SEQUENCE [LARGE SCALE GENOMIC DNA]</scope>
    <source>
        <strain evidence="3 4">SCHIC003</strain>
    </source>
</reference>
<evidence type="ECO:0000256" key="1">
    <source>
        <dbReference type="SAM" id="MobiDB-lite"/>
    </source>
</evidence>
<keyword evidence="2" id="KW-0812">Transmembrane</keyword>
<gene>
    <name evidence="3" type="ORF">JY572_24750</name>
</gene>
<keyword evidence="4" id="KW-1185">Reference proteome</keyword>
<evidence type="ECO:0000313" key="3">
    <source>
        <dbReference type="EMBL" id="QSQ11597.1"/>
    </source>
</evidence>
<evidence type="ECO:0000313" key="4">
    <source>
        <dbReference type="Proteomes" id="UP000663090"/>
    </source>
</evidence>
<name>A0ABX7MYR1_9BACT</name>
<accession>A0ABX7MYR1</accession>
<dbReference type="Proteomes" id="UP000663090">
    <property type="component" value="Chromosome"/>
</dbReference>
<dbReference type="RefSeq" id="WP_206713344.1">
    <property type="nucleotide sequence ID" value="NZ_CP071091.1"/>
</dbReference>
<feature type="region of interest" description="Disordered" evidence="1">
    <location>
        <begin position="122"/>
        <end position="142"/>
    </location>
</feature>
<dbReference type="PROSITE" id="PS00409">
    <property type="entry name" value="PROKAR_NTER_METHYL"/>
    <property type="match status" value="1"/>
</dbReference>
<protein>
    <submittedName>
        <fullName evidence="3">Prepilin-type N-terminal cleavage/methylation domain-containing protein</fullName>
    </submittedName>
</protein>
<keyword evidence="2" id="KW-1133">Transmembrane helix</keyword>
<dbReference type="Pfam" id="PF07963">
    <property type="entry name" value="N_methyl"/>
    <property type="match status" value="1"/>
</dbReference>